<reference evidence="2" key="2">
    <citation type="submission" date="2023-11" db="UniProtKB">
        <authorList>
            <consortium name="WormBaseParasite"/>
        </authorList>
    </citation>
    <scope>IDENTIFICATION</scope>
</reference>
<accession>A0AA85JVN4</accession>
<dbReference type="AlphaFoldDB" id="A0AA85JVN4"/>
<dbReference type="WBParaSite" id="TREG1_48420.1">
    <property type="protein sequence ID" value="TREG1_48420.1"/>
    <property type="gene ID" value="TREG1_48420"/>
</dbReference>
<evidence type="ECO:0000313" key="1">
    <source>
        <dbReference type="Proteomes" id="UP000050795"/>
    </source>
</evidence>
<evidence type="ECO:0000313" key="2">
    <source>
        <dbReference type="WBParaSite" id="TREG1_48420.1"/>
    </source>
</evidence>
<reference evidence="1" key="1">
    <citation type="submission" date="2022-06" db="EMBL/GenBank/DDBJ databases">
        <authorList>
            <person name="Berger JAMES D."/>
            <person name="Berger JAMES D."/>
        </authorList>
    </citation>
    <scope>NUCLEOTIDE SEQUENCE [LARGE SCALE GENOMIC DNA]</scope>
</reference>
<protein>
    <submittedName>
        <fullName evidence="2">Uncharacterized protein</fullName>
    </submittedName>
</protein>
<organism evidence="1 2">
    <name type="scientific">Trichobilharzia regenti</name>
    <name type="common">Nasal bird schistosome</name>
    <dbReference type="NCBI Taxonomy" id="157069"/>
    <lineage>
        <taxon>Eukaryota</taxon>
        <taxon>Metazoa</taxon>
        <taxon>Spiralia</taxon>
        <taxon>Lophotrochozoa</taxon>
        <taxon>Platyhelminthes</taxon>
        <taxon>Trematoda</taxon>
        <taxon>Digenea</taxon>
        <taxon>Strigeidida</taxon>
        <taxon>Schistosomatoidea</taxon>
        <taxon>Schistosomatidae</taxon>
        <taxon>Trichobilharzia</taxon>
    </lineage>
</organism>
<proteinExistence type="predicted"/>
<dbReference type="Proteomes" id="UP000050795">
    <property type="component" value="Unassembled WGS sequence"/>
</dbReference>
<name>A0AA85JVN4_TRIRE</name>
<sequence>MSSSNTDPVPDCSAQPGDVHEYYVKEVEKYSRLRSLEDKENEEASLALAAQLLYEDGCSLTDDIPISDEHVDSCHHINNDRYPVLSSSKVRSVAAEHKKKQGNKAPKICKTLLDYAVDTLSAETEPEEQILRDEKFARQLQAQYSRLSDKPIKQTRSRRRK</sequence>
<keyword evidence="1" id="KW-1185">Reference proteome</keyword>